<name>A0A1H1Q8I7_9FLAO</name>
<dbReference type="EMBL" id="LT629745">
    <property type="protein sequence ID" value="SDS19811.1"/>
    <property type="molecule type" value="Genomic_DNA"/>
</dbReference>
<proteinExistence type="predicted"/>
<evidence type="ECO:0000313" key="2">
    <source>
        <dbReference type="Proteomes" id="UP000198858"/>
    </source>
</evidence>
<reference evidence="1 2" key="1">
    <citation type="submission" date="2016-10" db="EMBL/GenBank/DDBJ databases">
        <authorList>
            <person name="Varghese N."/>
            <person name="Submissions S."/>
        </authorList>
    </citation>
    <scope>NUCLEOTIDE SEQUENCE [LARGE SCALE GENOMIC DNA]</scope>
    <source>
        <strain evidence="1 2">Mar_2010_102</strain>
    </source>
</reference>
<organism evidence="1 2">
    <name type="scientific">Christiangramia echinicola</name>
    <dbReference type="NCBI Taxonomy" id="279359"/>
    <lineage>
        <taxon>Bacteria</taxon>
        <taxon>Pseudomonadati</taxon>
        <taxon>Bacteroidota</taxon>
        <taxon>Flavobacteriia</taxon>
        <taxon>Flavobacteriales</taxon>
        <taxon>Flavobacteriaceae</taxon>
        <taxon>Christiangramia</taxon>
    </lineage>
</organism>
<protein>
    <submittedName>
        <fullName evidence="1">Uncharacterized protein</fullName>
    </submittedName>
</protein>
<dbReference type="STRING" id="1250231.SAMN04488552_2420"/>
<dbReference type="AlphaFoldDB" id="A0A1H1Q8I7"/>
<keyword evidence="2" id="KW-1185">Reference proteome</keyword>
<accession>A0A1H1Q8I7</accession>
<gene>
    <name evidence="1" type="ORF">SAMN04488552_2420</name>
</gene>
<dbReference type="RefSeq" id="WP_089662909.1">
    <property type="nucleotide sequence ID" value="NZ_LT629745.1"/>
</dbReference>
<evidence type="ECO:0000313" key="1">
    <source>
        <dbReference type="EMBL" id="SDS19811.1"/>
    </source>
</evidence>
<sequence length="424" mass="48260">MKKILAAVAILFILFIAFLYWSVSSTDEAFRTCEIKEFKDLASINFKAHDSVLVAPNTLYEGDLLKEFMQGENYRKSWSTAIRVPIAFLDTLKGGLIVIREGGGKQTHSLKLKSENDIIYTLRSVTKDPEKLIPDAAKNLGLENIIVDGISAQHPYGAILAAKLSEIAGLQHTNPVMYFIPKQERLGEYNKKYGNRLYLLEFETESEKNWTSSENVTEIIETDDLQKLKQKHGNKLNIDKSLLIKTRLFDLLIGDWDRHAEQWGWALLQNKDSIIASPIAGDRDNAFFNLSGVIPSILTNENIEPLVRPFEKEIDHMPGLVYPFDRYFLVDTPKEVYVQQANELQKILTDSAIENAFSVWPAEISKLDQSEITEKIKSRRNRLIEYAQSFHEVIQEQGKLSEPLKGSEDLKLSDALISCFECEN</sequence>
<dbReference type="Proteomes" id="UP000198858">
    <property type="component" value="Chromosome I"/>
</dbReference>